<dbReference type="PANTHER" id="PTHR43329">
    <property type="entry name" value="EPOXIDE HYDROLASE"/>
    <property type="match status" value="1"/>
</dbReference>
<dbReference type="InterPro" id="IPR000073">
    <property type="entry name" value="AB_hydrolase_1"/>
</dbReference>
<keyword evidence="1 3" id="KW-0378">Hydrolase</keyword>
<dbReference type="PRINTS" id="PR00111">
    <property type="entry name" value="ABHYDROLASE"/>
</dbReference>
<dbReference type="GO" id="GO:0033961">
    <property type="term" value="F:cis-stilbene-oxide hydrolase activity"/>
    <property type="evidence" value="ECO:0007669"/>
    <property type="project" value="UniProtKB-EC"/>
</dbReference>
<evidence type="ECO:0000259" key="2">
    <source>
        <dbReference type="Pfam" id="PF00561"/>
    </source>
</evidence>
<dbReference type="EMBL" id="CADCVM010000327">
    <property type="protein sequence ID" value="CAA9509662.1"/>
    <property type="molecule type" value="Genomic_DNA"/>
</dbReference>
<organism evidence="3">
    <name type="scientific">uncultured Rubrobacteraceae bacterium</name>
    <dbReference type="NCBI Taxonomy" id="349277"/>
    <lineage>
        <taxon>Bacteria</taxon>
        <taxon>Bacillati</taxon>
        <taxon>Actinomycetota</taxon>
        <taxon>Rubrobacteria</taxon>
        <taxon>Rubrobacterales</taxon>
        <taxon>Rubrobacteraceae</taxon>
        <taxon>environmental samples</taxon>
    </lineage>
</organism>
<dbReference type="Pfam" id="PF00561">
    <property type="entry name" value="Abhydrolase_1"/>
    <property type="match status" value="1"/>
</dbReference>
<accession>A0A6J4SZC9</accession>
<name>A0A6J4SZC9_9ACTN</name>
<dbReference type="EC" id="3.3.2.9" evidence="3"/>
<dbReference type="SUPFAM" id="SSF53474">
    <property type="entry name" value="alpha/beta-Hydrolases"/>
    <property type="match status" value="1"/>
</dbReference>
<dbReference type="Gene3D" id="3.40.50.1820">
    <property type="entry name" value="alpha/beta hydrolase"/>
    <property type="match status" value="1"/>
</dbReference>
<reference evidence="3" key="1">
    <citation type="submission" date="2020-02" db="EMBL/GenBank/DDBJ databases">
        <authorList>
            <person name="Meier V. D."/>
        </authorList>
    </citation>
    <scope>NUCLEOTIDE SEQUENCE</scope>
    <source>
        <strain evidence="3">AVDCRST_MAG05</strain>
    </source>
</reference>
<feature type="domain" description="AB hydrolase-1" evidence="2">
    <location>
        <begin position="28"/>
        <end position="275"/>
    </location>
</feature>
<dbReference type="AlphaFoldDB" id="A0A6J4SZC9"/>
<dbReference type="PRINTS" id="PR00412">
    <property type="entry name" value="EPOXHYDRLASE"/>
</dbReference>
<dbReference type="InterPro" id="IPR000639">
    <property type="entry name" value="Epox_hydrolase-like"/>
</dbReference>
<sequence>MAAGPAVAHRYVDLAGVRLHYVEAGEGPLVVLLHGFPEFWFSWRFQIPALAAAGFRVVAPDMRGYNLSDKPKGVGSYALEGLARDVERLIPALGEERAAIVGHDWGGIVAWAVAILHPERVERLAILNVPHPERFSRGLRTPRQLLKSSYAFFFQLPWLPEGVLRAGGFALVRYVLRNDPVWPGTFGEDDIDRYVEALSRPGALTAAINYYRALARRAPAVARALRRRVGAPVMVIWGQRDLFLVPELARPDPDWVPDARVERLPDASHWVQQDRPERVNALLLGFLGDPRRPRPPATPPGSRRP</sequence>
<evidence type="ECO:0000313" key="3">
    <source>
        <dbReference type="EMBL" id="CAA9509662.1"/>
    </source>
</evidence>
<gene>
    <name evidence="3" type="ORF">AVDCRST_MAG05-2948</name>
</gene>
<evidence type="ECO:0000256" key="1">
    <source>
        <dbReference type="ARBA" id="ARBA00022801"/>
    </source>
</evidence>
<proteinExistence type="predicted"/>
<protein>
    <submittedName>
        <fullName evidence="3">Epoxide hydrolase</fullName>
        <ecNumber evidence="3">3.3.2.9</ecNumber>
    </submittedName>
</protein>
<dbReference type="InterPro" id="IPR029058">
    <property type="entry name" value="AB_hydrolase_fold"/>
</dbReference>